<dbReference type="PANTHER" id="PTHR22708:SF0">
    <property type="entry name" value="LEUCINE-RICH REPEAT-CONTAINING PROTEIN 56"/>
    <property type="match status" value="1"/>
</dbReference>
<feature type="region of interest" description="Disordered" evidence="1">
    <location>
        <begin position="254"/>
        <end position="332"/>
    </location>
</feature>
<feature type="compositionally biased region" description="Polar residues" evidence="1">
    <location>
        <begin position="205"/>
        <end position="218"/>
    </location>
</feature>
<feature type="compositionally biased region" description="Low complexity" evidence="1">
    <location>
        <begin position="1"/>
        <end position="18"/>
    </location>
</feature>
<dbReference type="AlphaFoldDB" id="A0A8C6WLA3"/>
<feature type="compositionally biased region" description="Low complexity" evidence="1">
    <location>
        <begin position="194"/>
        <end position="204"/>
    </location>
</feature>
<keyword evidence="3" id="KW-1185">Reference proteome</keyword>
<feature type="region of interest" description="Disordered" evidence="1">
    <location>
        <begin position="1"/>
        <end position="71"/>
    </location>
</feature>
<feature type="compositionally biased region" description="Low complexity" evidence="1">
    <location>
        <begin position="44"/>
        <end position="58"/>
    </location>
</feature>
<reference evidence="2" key="1">
    <citation type="submission" date="2025-08" db="UniProtKB">
        <authorList>
            <consortium name="Ensembl"/>
        </authorList>
    </citation>
    <scope>IDENTIFICATION</scope>
</reference>
<dbReference type="InterPro" id="IPR040091">
    <property type="entry name" value="LRRC56"/>
</dbReference>
<sequence>MSPLSRPSSARRPSTSLSCGRPRSSLSPRPLTGSRPSTAAGFYSPPGSRPGSSDSGLSAVETESSNLTHGAGKILFYGNPAQAIRARREKLRTAPTTSPLTPRELPVHVPEHTYEVEGPEEKGRCDVFAELRAWRKEHSRRLEAIRTEKLPQILAIHHSDEEDTEEADSCYGRRDSSTDEEEEQEERCEDQHSPDSLLQSPSPDMQESSKAAQRSSPDTMLLPSPPPSAESRADHRKAPGIRTCRLRLMQANTELLPDAKSTKRPLPAATVTAKRREDTQQLTETMKLSPLLLRTPRPPPMKGTDAGIKLSSGEKVSPCATSGIDRLLPQVPERTSITRPHTARAALQTHYQHLVLQSSRGSSPPD</sequence>
<dbReference type="PANTHER" id="PTHR22708">
    <property type="entry name" value="LEUCINE-RICH REPEAT-CONTAINING PROTEIN 56"/>
    <property type="match status" value="1"/>
</dbReference>
<feature type="compositionally biased region" description="Acidic residues" evidence="1">
    <location>
        <begin position="178"/>
        <end position="188"/>
    </location>
</feature>
<protein>
    <submittedName>
        <fullName evidence="2">Uncharacterized protein</fullName>
    </submittedName>
</protein>
<accession>A0A8C6WLA3</accession>
<organism evidence="2 3">
    <name type="scientific">Neogobius melanostomus</name>
    <name type="common">round goby</name>
    <dbReference type="NCBI Taxonomy" id="47308"/>
    <lineage>
        <taxon>Eukaryota</taxon>
        <taxon>Metazoa</taxon>
        <taxon>Chordata</taxon>
        <taxon>Craniata</taxon>
        <taxon>Vertebrata</taxon>
        <taxon>Euteleostomi</taxon>
        <taxon>Actinopterygii</taxon>
        <taxon>Neopterygii</taxon>
        <taxon>Teleostei</taxon>
        <taxon>Neoteleostei</taxon>
        <taxon>Acanthomorphata</taxon>
        <taxon>Gobiaria</taxon>
        <taxon>Gobiiformes</taxon>
        <taxon>Gobioidei</taxon>
        <taxon>Gobiidae</taxon>
        <taxon>Benthophilinae</taxon>
        <taxon>Neogobiini</taxon>
        <taxon>Neogobius</taxon>
    </lineage>
</organism>
<dbReference type="Ensembl" id="ENSNMLT00000017156.1">
    <property type="protein sequence ID" value="ENSNMLP00000015268.1"/>
    <property type="gene ID" value="ENSNMLG00000010117.1"/>
</dbReference>
<evidence type="ECO:0000313" key="3">
    <source>
        <dbReference type="Proteomes" id="UP000694523"/>
    </source>
</evidence>
<feature type="region of interest" description="Disordered" evidence="1">
    <location>
        <begin position="140"/>
        <end position="242"/>
    </location>
</feature>
<evidence type="ECO:0000313" key="2">
    <source>
        <dbReference type="Ensembl" id="ENSNMLP00000015268.1"/>
    </source>
</evidence>
<reference evidence="2" key="2">
    <citation type="submission" date="2025-09" db="UniProtKB">
        <authorList>
            <consortium name="Ensembl"/>
        </authorList>
    </citation>
    <scope>IDENTIFICATION</scope>
</reference>
<name>A0A8C6WLA3_9GOBI</name>
<proteinExistence type="predicted"/>
<feature type="compositionally biased region" description="Basic and acidic residues" evidence="1">
    <location>
        <begin position="140"/>
        <end position="149"/>
    </location>
</feature>
<evidence type="ECO:0000256" key="1">
    <source>
        <dbReference type="SAM" id="MobiDB-lite"/>
    </source>
</evidence>
<feature type="compositionally biased region" description="Basic and acidic residues" evidence="1">
    <location>
        <begin position="105"/>
        <end position="120"/>
    </location>
</feature>
<dbReference type="Proteomes" id="UP000694523">
    <property type="component" value="Unplaced"/>
</dbReference>
<feature type="region of interest" description="Disordered" evidence="1">
    <location>
        <begin position="92"/>
        <end position="120"/>
    </location>
</feature>